<evidence type="ECO:0000256" key="1">
    <source>
        <dbReference type="ARBA" id="ARBA00012797"/>
    </source>
</evidence>
<evidence type="ECO:0000313" key="11">
    <source>
        <dbReference type="EMBL" id="EHL02771.1"/>
    </source>
</evidence>
<dbReference type="Proteomes" id="UP000005446">
    <property type="component" value="Unassembled WGS sequence"/>
</dbReference>
<feature type="compositionally biased region" description="Basic and acidic residues" evidence="9">
    <location>
        <begin position="240"/>
        <end position="249"/>
    </location>
</feature>
<feature type="region of interest" description="Disordered" evidence="9">
    <location>
        <begin position="1"/>
        <end position="62"/>
    </location>
</feature>
<dbReference type="GO" id="GO:0052905">
    <property type="term" value="F:tRNA (guanosine(9)-N1)-methyltransferase activity"/>
    <property type="evidence" value="ECO:0007669"/>
    <property type="project" value="UniProtKB-EC"/>
</dbReference>
<evidence type="ECO:0000256" key="7">
    <source>
        <dbReference type="ARBA" id="ARBA00032166"/>
    </source>
</evidence>
<comment type="catalytic activity">
    <reaction evidence="8">
        <text>guanosine(9) in tRNA + S-adenosyl-L-methionine = N(1)-methylguanosine(9) in tRNA + S-adenosyl-L-homocysteine + H(+)</text>
        <dbReference type="Rhea" id="RHEA:43156"/>
        <dbReference type="Rhea" id="RHEA-COMP:10367"/>
        <dbReference type="Rhea" id="RHEA-COMP:10368"/>
        <dbReference type="ChEBI" id="CHEBI:15378"/>
        <dbReference type="ChEBI" id="CHEBI:57856"/>
        <dbReference type="ChEBI" id="CHEBI:59789"/>
        <dbReference type="ChEBI" id="CHEBI:73542"/>
        <dbReference type="ChEBI" id="CHEBI:74269"/>
        <dbReference type="EC" id="2.1.1.221"/>
    </reaction>
</comment>
<dbReference type="PANTHER" id="PTHR13563:SF13">
    <property type="entry name" value="TRNA METHYLTRANSFERASE 10 HOMOLOG A"/>
    <property type="match status" value="1"/>
</dbReference>
<dbReference type="PROSITE" id="PS51675">
    <property type="entry name" value="SAM_MT_TRM10"/>
    <property type="match status" value="1"/>
</dbReference>
<evidence type="ECO:0000256" key="9">
    <source>
        <dbReference type="SAM" id="MobiDB-lite"/>
    </source>
</evidence>
<dbReference type="EMBL" id="AGUE01000020">
    <property type="protein sequence ID" value="EHL02771.1"/>
    <property type="molecule type" value="Genomic_DNA"/>
</dbReference>
<reference evidence="11 12" key="1">
    <citation type="journal article" date="2012" name="Eukaryot. Cell">
        <title>Genome sequence of the fungus Glarea lozoyensis: the first genome sequence of a species from the Helotiaceae family.</title>
        <authorList>
            <person name="Youssar L."/>
            <person name="Gruening B.A."/>
            <person name="Erxleben A."/>
            <person name="Guenther S."/>
            <person name="Huettel W."/>
        </authorList>
    </citation>
    <scope>NUCLEOTIDE SEQUENCE [LARGE SCALE GENOMIC DNA]</scope>
    <source>
        <strain evidence="12">ATCC 74030 / MF5533</strain>
    </source>
</reference>
<dbReference type="InterPro" id="IPR007356">
    <property type="entry name" value="tRNA_m1G_MeTrfase_euk"/>
</dbReference>
<dbReference type="InParanoid" id="H0EFL3"/>
<dbReference type="Gene3D" id="3.40.1280.30">
    <property type="match status" value="1"/>
</dbReference>
<keyword evidence="5" id="KW-0949">S-adenosyl-L-methionine</keyword>
<dbReference type="InterPro" id="IPR028564">
    <property type="entry name" value="MT_TRM10-typ"/>
</dbReference>
<accession>H0EFL3</accession>
<evidence type="ECO:0000313" key="12">
    <source>
        <dbReference type="Proteomes" id="UP000005446"/>
    </source>
</evidence>
<proteinExistence type="predicted"/>
<organism evidence="11 12">
    <name type="scientific">Glarea lozoyensis (strain ATCC 74030 / MF5533)</name>
    <dbReference type="NCBI Taxonomy" id="1104152"/>
    <lineage>
        <taxon>Eukaryota</taxon>
        <taxon>Fungi</taxon>
        <taxon>Dikarya</taxon>
        <taxon>Ascomycota</taxon>
        <taxon>Pezizomycotina</taxon>
        <taxon>Leotiomycetes</taxon>
        <taxon>Helotiales</taxon>
        <taxon>Helotiaceae</taxon>
        <taxon>Glarea</taxon>
    </lineage>
</organism>
<dbReference type="OrthoDB" id="278300at2759"/>
<keyword evidence="3 11" id="KW-0489">Methyltransferase</keyword>
<evidence type="ECO:0000256" key="2">
    <source>
        <dbReference type="ARBA" id="ARBA00020451"/>
    </source>
</evidence>
<dbReference type="PANTHER" id="PTHR13563">
    <property type="entry name" value="TRNA (GUANINE-9-) METHYLTRANSFERASE"/>
    <property type="match status" value="1"/>
</dbReference>
<dbReference type="InterPro" id="IPR038459">
    <property type="entry name" value="MT_TRM10-typ_sf"/>
</dbReference>
<name>H0EFL3_GLAL7</name>
<feature type="domain" description="SAM-dependent MTase TRM10-type" evidence="10">
    <location>
        <begin position="55"/>
        <end position="240"/>
    </location>
</feature>
<feature type="region of interest" description="Disordered" evidence="9">
    <location>
        <begin position="240"/>
        <end position="300"/>
    </location>
</feature>
<evidence type="ECO:0000259" key="10">
    <source>
        <dbReference type="PROSITE" id="PS51675"/>
    </source>
</evidence>
<evidence type="ECO:0000256" key="6">
    <source>
        <dbReference type="ARBA" id="ARBA00031792"/>
    </source>
</evidence>
<dbReference type="AlphaFoldDB" id="H0EFL3"/>
<dbReference type="HOGENOM" id="CLU_927659_0_0_1"/>
<dbReference type="EC" id="2.1.1.221" evidence="1"/>
<comment type="caution">
    <text evidence="11">The sequence shown here is derived from an EMBL/GenBank/DDBJ whole genome shotgun (WGS) entry which is preliminary data.</text>
</comment>
<dbReference type="GO" id="GO:0005634">
    <property type="term" value="C:nucleus"/>
    <property type="evidence" value="ECO:0007669"/>
    <property type="project" value="TreeGrafter"/>
</dbReference>
<keyword evidence="12" id="KW-1185">Reference proteome</keyword>
<keyword evidence="4 11" id="KW-0808">Transferase</keyword>
<dbReference type="GO" id="GO:0002939">
    <property type="term" value="P:tRNA N1-guanine methylation"/>
    <property type="evidence" value="ECO:0007669"/>
    <property type="project" value="TreeGrafter"/>
</dbReference>
<evidence type="ECO:0000256" key="3">
    <source>
        <dbReference type="ARBA" id="ARBA00022603"/>
    </source>
</evidence>
<evidence type="ECO:0000256" key="4">
    <source>
        <dbReference type="ARBA" id="ARBA00022679"/>
    </source>
</evidence>
<evidence type="ECO:0000256" key="8">
    <source>
        <dbReference type="ARBA" id="ARBA00048434"/>
    </source>
</evidence>
<sequence length="300" mass="33306">MSDLEERPSKIRKVNPSEESAEAWTGIETPVTDAEQQALEEKVDPTTTTISEDEDPTTNFRRPRYDIQIEYPPGISKSQRKKLARKAEWEAGKVLDEVMRGKEGGVLAGALAETIDGVQESSERHSVIENVAPIEQLEDTKPKLVYLSSDSPNTLERLSPNTSYIIGGIVDKNRHKGLCYKKACERGIPTAKLPIGEFLTMQSRTVLTVNHVVEIMLKWLETGDWGEAFLKVIPKRKEAKLKTTRSESENKDDEDSEGEQDVGEAVPDGPQNSRSGILTEQVKPDVVGTGPERQIATEPL</sequence>
<dbReference type="GO" id="GO:0000049">
    <property type="term" value="F:tRNA binding"/>
    <property type="evidence" value="ECO:0007669"/>
    <property type="project" value="TreeGrafter"/>
</dbReference>
<feature type="compositionally biased region" description="Acidic residues" evidence="9">
    <location>
        <begin position="250"/>
        <end position="262"/>
    </location>
</feature>
<evidence type="ECO:0000256" key="5">
    <source>
        <dbReference type="ARBA" id="ARBA00022691"/>
    </source>
</evidence>
<gene>
    <name evidence="11" type="ORF">M7I_1290</name>
</gene>
<protein>
    <recommendedName>
        <fullName evidence="2">tRNA (guanine(9)-N1)-methyltransferase</fullName>
        <ecNumber evidence="1">2.1.1.221</ecNumber>
    </recommendedName>
    <alternativeName>
        <fullName evidence="7">tRNA methyltransferase 10</fullName>
    </alternativeName>
    <alternativeName>
        <fullName evidence="6">tRNA(m1G9)-methyltransferase</fullName>
    </alternativeName>
</protein>